<accession>A0A8E2ALZ7</accession>
<dbReference type="Proteomes" id="UP000250043">
    <property type="component" value="Unassembled WGS sequence"/>
</dbReference>
<keyword evidence="3" id="KW-0678">Repressor</keyword>
<evidence type="ECO:0000256" key="10">
    <source>
        <dbReference type="SAM" id="MobiDB-lite"/>
    </source>
</evidence>
<dbReference type="InterPro" id="IPR006671">
    <property type="entry name" value="Cyclin_N"/>
</dbReference>
<keyword evidence="8" id="KW-0539">Nucleus</keyword>
<feature type="region of interest" description="Disordered" evidence="10">
    <location>
        <begin position="243"/>
        <end position="275"/>
    </location>
</feature>
<evidence type="ECO:0000256" key="8">
    <source>
        <dbReference type="ARBA" id="ARBA00023242"/>
    </source>
</evidence>
<organism evidence="12 13">
    <name type="scientific">Obba rivulosa</name>
    <dbReference type="NCBI Taxonomy" id="1052685"/>
    <lineage>
        <taxon>Eukaryota</taxon>
        <taxon>Fungi</taxon>
        <taxon>Dikarya</taxon>
        <taxon>Basidiomycota</taxon>
        <taxon>Agaricomycotina</taxon>
        <taxon>Agaricomycetes</taxon>
        <taxon>Polyporales</taxon>
        <taxon>Gelatoporiaceae</taxon>
        <taxon>Obba</taxon>
    </lineage>
</organism>
<dbReference type="SMART" id="SM00385">
    <property type="entry name" value="CYCLIN"/>
    <property type="match status" value="1"/>
</dbReference>
<evidence type="ECO:0000256" key="1">
    <source>
        <dbReference type="ARBA" id="ARBA00004123"/>
    </source>
</evidence>
<evidence type="ECO:0000256" key="5">
    <source>
        <dbReference type="ARBA" id="ARBA00023127"/>
    </source>
</evidence>
<dbReference type="Gene3D" id="1.10.472.10">
    <property type="entry name" value="Cyclin-like"/>
    <property type="match status" value="2"/>
</dbReference>
<evidence type="ECO:0000256" key="4">
    <source>
        <dbReference type="ARBA" id="ARBA00023015"/>
    </source>
</evidence>
<keyword evidence="7" id="KW-0804">Transcription</keyword>
<dbReference type="InterPro" id="IPR013763">
    <property type="entry name" value="Cyclin-like_dom"/>
</dbReference>
<evidence type="ECO:0000256" key="2">
    <source>
        <dbReference type="ARBA" id="ARBA00008638"/>
    </source>
</evidence>
<dbReference type="EMBL" id="KV722499">
    <property type="protein sequence ID" value="OCH87091.1"/>
    <property type="molecule type" value="Genomic_DNA"/>
</dbReference>
<evidence type="ECO:0000256" key="9">
    <source>
        <dbReference type="RuleBase" id="RU000383"/>
    </source>
</evidence>
<dbReference type="Pfam" id="PF00134">
    <property type="entry name" value="Cyclin_N"/>
    <property type="match status" value="1"/>
</dbReference>
<evidence type="ECO:0000256" key="6">
    <source>
        <dbReference type="ARBA" id="ARBA00023159"/>
    </source>
</evidence>
<dbReference type="CDD" id="cd20513">
    <property type="entry name" value="CYCLIN_CCNC_rpt1"/>
    <property type="match status" value="1"/>
</dbReference>
<evidence type="ECO:0000256" key="7">
    <source>
        <dbReference type="ARBA" id="ARBA00023163"/>
    </source>
</evidence>
<dbReference type="InterPro" id="IPR043198">
    <property type="entry name" value="Cyclin/Ssn8"/>
</dbReference>
<dbReference type="SUPFAM" id="SSF47954">
    <property type="entry name" value="Cyclin-like"/>
    <property type="match status" value="2"/>
</dbReference>
<keyword evidence="4" id="KW-0805">Transcription regulation</keyword>
<feature type="domain" description="Cyclin-like" evidence="11">
    <location>
        <begin position="47"/>
        <end position="140"/>
    </location>
</feature>
<feature type="region of interest" description="Disordered" evidence="10">
    <location>
        <begin position="336"/>
        <end position="371"/>
    </location>
</feature>
<reference evidence="12 13" key="1">
    <citation type="submission" date="2016-07" db="EMBL/GenBank/DDBJ databases">
        <title>Draft genome of the white-rot fungus Obba rivulosa 3A-2.</title>
        <authorList>
            <consortium name="DOE Joint Genome Institute"/>
            <person name="Miettinen O."/>
            <person name="Riley R."/>
            <person name="Acob R."/>
            <person name="Barry K."/>
            <person name="Cullen D."/>
            <person name="De Vries R."/>
            <person name="Hainaut M."/>
            <person name="Hatakka A."/>
            <person name="Henrissat B."/>
            <person name="Hilden K."/>
            <person name="Kuo R."/>
            <person name="Labutti K."/>
            <person name="Lipzen A."/>
            <person name="Makela M.R."/>
            <person name="Sandor L."/>
            <person name="Spatafora J.W."/>
            <person name="Grigoriev I.V."/>
            <person name="Hibbett D.S."/>
        </authorList>
    </citation>
    <scope>NUCLEOTIDE SEQUENCE [LARGE SCALE GENOMIC DNA]</scope>
    <source>
        <strain evidence="12 13">3A-2</strain>
    </source>
</reference>
<feature type="compositionally biased region" description="Low complexity" evidence="10">
    <location>
        <begin position="349"/>
        <end position="366"/>
    </location>
</feature>
<dbReference type="GO" id="GO:0016538">
    <property type="term" value="F:cyclin-dependent protein serine/threonine kinase regulator activity"/>
    <property type="evidence" value="ECO:0007669"/>
    <property type="project" value="InterPro"/>
</dbReference>
<feature type="compositionally biased region" description="Low complexity" evidence="10">
    <location>
        <begin position="248"/>
        <end position="264"/>
    </location>
</feature>
<evidence type="ECO:0000313" key="13">
    <source>
        <dbReference type="Proteomes" id="UP000250043"/>
    </source>
</evidence>
<feature type="compositionally biased region" description="Basic residues" evidence="10">
    <location>
        <begin position="265"/>
        <end position="275"/>
    </location>
</feature>
<dbReference type="InterPro" id="IPR036915">
    <property type="entry name" value="Cyclin-like_sf"/>
</dbReference>
<name>A0A8E2ALZ7_9APHY</name>
<dbReference type="PANTHER" id="PTHR10026">
    <property type="entry name" value="CYCLIN"/>
    <property type="match status" value="1"/>
</dbReference>
<evidence type="ECO:0000313" key="12">
    <source>
        <dbReference type="EMBL" id="OCH87091.1"/>
    </source>
</evidence>
<keyword evidence="5 9" id="KW-0195">Cyclin</keyword>
<dbReference type="FunFam" id="1.10.472.10:FF:000076">
    <property type="entry name" value="RNA polymerase II holoenzyme cyclin-like subunit"/>
    <property type="match status" value="1"/>
</dbReference>
<evidence type="ECO:0000256" key="3">
    <source>
        <dbReference type="ARBA" id="ARBA00022491"/>
    </source>
</evidence>
<keyword evidence="6" id="KW-0010">Activator</keyword>
<sequence length="423" mass="46155">MATDFWSSSHYKRWMLDRATLRQARADDLQYVDDPEYLDFLAIFFANLISRLGKKLQLRQRVIATATVFFRRFYVKNSYCETDPFIVVAACCYVAAKAEESPVHIKNVVSEARMLFGKYGIKSFPSDNSKLAEMEFYLVDDLECDLTVFHPYRTLMTLCGKAGGNGGETEAGELGVGIQDGQRYWGTGEGKLELEEGAVQMAWFIINDTYRSELCLIYPPHLIAITAIYLTLVFHTSTRATIQAQTQSPPTSSGASASSSPPTRRSSRTANSHKKAPQDIVGFMAGLNVSMALIATLSQEIISLYALWDRYREDHTAESARSAFAQGQLSAFGAAGAGTSGKRAGHARSGSVLSGTTSSGGTPTTGDLKDDGAGLAEQQVVTPAFLVHLLLRMREARLADMAHPATGRPMAVNKMLERAQAAG</sequence>
<dbReference type="AlphaFoldDB" id="A0A8E2ALZ7"/>
<comment type="subcellular location">
    <subcellularLocation>
        <location evidence="1">Nucleus</location>
    </subcellularLocation>
</comment>
<protein>
    <submittedName>
        <fullName evidence="12">Cyclin-like protein</fullName>
    </submittedName>
</protein>
<evidence type="ECO:0000259" key="11">
    <source>
        <dbReference type="SMART" id="SM00385"/>
    </source>
</evidence>
<comment type="similarity">
    <text evidence="2">Belongs to the cyclin family. Cyclin C subfamily.</text>
</comment>
<dbReference type="OrthoDB" id="10266018at2759"/>
<keyword evidence="13" id="KW-1185">Reference proteome</keyword>
<dbReference type="GO" id="GO:0005634">
    <property type="term" value="C:nucleus"/>
    <property type="evidence" value="ECO:0007669"/>
    <property type="project" value="UniProtKB-SubCell"/>
</dbReference>
<gene>
    <name evidence="12" type="ORF">OBBRIDRAFT_796544</name>
</gene>
<dbReference type="GO" id="GO:0006357">
    <property type="term" value="P:regulation of transcription by RNA polymerase II"/>
    <property type="evidence" value="ECO:0007669"/>
    <property type="project" value="InterPro"/>
</dbReference>
<proteinExistence type="inferred from homology"/>